<dbReference type="InterPro" id="IPR011835">
    <property type="entry name" value="GS/SS"/>
</dbReference>
<protein>
    <recommendedName>
        <fullName evidence="8">Glycogen synthase</fullName>
        <ecNumber evidence="8">2.4.1.21</ecNumber>
    </recommendedName>
    <alternativeName>
        <fullName evidence="8">Starch [bacterial glycogen] synthase</fullName>
    </alternativeName>
</protein>
<evidence type="ECO:0000259" key="9">
    <source>
        <dbReference type="Pfam" id="PF00534"/>
    </source>
</evidence>
<dbReference type="EMBL" id="CP048685">
    <property type="protein sequence ID" value="QPJ62810.1"/>
    <property type="molecule type" value="Genomic_DNA"/>
</dbReference>
<comment type="function">
    <text evidence="2 8">Synthesizes alpha-1,4-glucan chains using ADP-glucose.</text>
</comment>
<dbReference type="InterPro" id="IPR001296">
    <property type="entry name" value="Glyco_trans_1"/>
</dbReference>
<keyword evidence="5 8" id="KW-0328">Glycosyltransferase</keyword>
<evidence type="ECO:0000259" key="10">
    <source>
        <dbReference type="Pfam" id="PF08323"/>
    </source>
</evidence>
<feature type="domain" description="Starch synthase catalytic" evidence="10">
    <location>
        <begin position="6"/>
        <end position="245"/>
    </location>
</feature>
<organism evidence="11">
    <name type="scientific">Candidatus Nitronauta litoralis</name>
    <dbReference type="NCBI Taxonomy" id="2705533"/>
    <lineage>
        <taxon>Bacteria</taxon>
        <taxon>Pseudomonadati</taxon>
        <taxon>Nitrospinota/Tectimicrobiota group</taxon>
        <taxon>Nitrospinota</taxon>
        <taxon>Nitrospinia</taxon>
        <taxon>Nitrospinales</taxon>
        <taxon>Nitrospinaceae</taxon>
        <taxon>Candidatus Nitronauta</taxon>
    </lineage>
</organism>
<dbReference type="Pfam" id="PF08323">
    <property type="entry name" value="Glyco_transf_5"/>
    <property type="match status" value="1"/>
</dbReference>
<gene>
    <name evidence="8" type="primary">glgA</name>
    <name evidence="11" type="ORF">G3M70_13355</name>
</gene>
<reference evidence="11" key="1">
    <citation type="submission" date="2020-02" db="EMBL/GenBank/DDBJ databases">
        <title>Genomic and physiological characterization of two novel Nitrospinaceae genera.</title>
        <authorList>
            <person name="Mueller A.J."/>
            <person name="Jung M.-Y."/>
            <person name="Strachan C.R."/>
            <person name="Herbold C.W."/>
            <person name="Kirkegaard R.H."/>
            <person name="Daims H."/>
        </authorList>
    </citation>
    <scope>NUCLEOTIDE SEQUENCE [LARGE SCALE GENOMIC DNA]</scope>
    <source>
        <strain evidence="11">EB</strain>
    </source>
</reference>
<dbReference type="Proteomes" id="UP000594688">
    <property type="component" value="Chromosome"/>
</dbReference>
<evidence type="ECO:0000256" key="5">
    <source>
        <dbReference type="ARBA" id="ARBA00022676"/>
    </source>
</evidence>
<feature type="binding site" evidence="8">
    <location>
        <position position="19"/>
    </location>
    <ligand>
        <name>ADP-alpha-D-glucose</name>
        <dbReference type="ChEBI" id="CHEBI:57498"/>
    </ligand>
</feature>
<proteinExistence type="inferred from homology"/>
<comment type="similarity">
    <text evidence="4 8">Belongs to the glycosyltransferase 1 family. Bacterial/plant glycogen synthase subfamily.</text>
</comment>
<dbReference type="GO" id="GO:0009011">
    <property type="term" value="F:alpha-1,4-glucan glucosyltransferase (ADP-glucose donor) activity"/>
    <property type="evidence" value="ECO:0007669"/>
    <property type="project" value="UniProtKB-UniRule"/>
</dbReference>
<accession>A0A7T0G0R9</accession>
<dbReference type="KEGG" id="nli:G3M70_13355"/>
<keyword evidence="7 8" id="KW-0320">Glycogen biosynthesis</keyword>
<dbReference type="UniPathway" id="UPA00164"/>
<dbReference type="AlphaFoldDB" id="A0A7T0G0R9"/>
<dbReference type="GO" id="GO:0004373">
    <property type="term" value="F:alpha-1,4-glucan glucosyltransferase (UDP-glucose donor) activity"/>
    <property type="evidence" value="ECO:0007669"/>
    <property type="project" value="InterPro"/>
</dbReference>
<dbReference type="PANTHER" id="PTHR45825:SF11">
    <property type="entry name" value="ALPHA AMYLASE DOMAIN-CONTAINING PROTEIN"/>
    <property type="match status" value="1"/>
</dbReference>
<dbReference type="EC" id="2.4.1.21" evidence="8"/>
<name>A0A7T0G0R9_9BACT</name>
<evidence type="ECO:0000313" key="11">
    <source>
        <dbReference type="EMBL" id="QPJ62810.1"/>
    </source>
</evidence>
<dbReference type="PANTHER" id="PTHR45825">
    <property type="entry name" value="GRANULE-BOUND STARCH SYNTHASE 1, CHLOROPLASTIC/AMYLOPLASTIC"/>
    <property type="match status" value="1"/>
</dbReference>
<evidence type="ECO:0000256" key="4">
    <source>
        <dbReference type="ARBA" id="ARBA00010281"/>
    </source>
</evidence>
<evidence type="ECO:0000256" key="1">
    <source>
        <dbReference type="ARBA" id="ARBA00001478"/>
    </source>
</evidence>
<evidence type="ECO:0000256" key="6">
    <source>
        <dbReference type="ARBA" id="ARBA00022679"/>
    </source>
</evidence>
<dbReference type="InterPro" id="IPR013534">
    <property type="entry name" value="Starch_synth_cat_dom"/>
</dbReference>
<comment type="catalytic activity">
    <reaction evidence="1 8">
        <text>[(1-&gt;4)-alpha-D-glucosyl](n) + ADP-alpha-D-glucose = [(1-&gt;4)-alpha-D-glucosyl](n+1) + ADP + H(+)</text>
        <dbReference type="Rhea" id="RHEA:18189"/>
        <dbReference type="Rhea" id="RHEA-COMP:9584"/>
        <dbReference type="Rhea" id="RHEA-COMP:9587"/>
        <dbReference type="ChEBI" id="CHEBI:15378"/>
        <dbReference type="ChEBI" id="CHEBI:15444"/>
        <dbReference type="ChEBI" id="CHEBI:57498"/>
        <dbReference type="ChEBI" id="CHEBI:456216"/>
        <dbReference type="EC" id="2.4.1.21"/>
    </reaction>
</comment>
<dbReference type="NCBIfam" id="TIGR02095">
    <property type="entry name" value="glgA"/>
    <property type="match status" value="1"/>
</dbReference>
<comment type="pathway">
    <text evidence="3 8">Glycan biosynthesis; glycogen biosynthesis.</text>
</comment>
<dbReference type="Pfam" id="PF00534">
    <property type="entry name" value="Glycos_transf_1"/>
    <property type="match status" value="1"/>
</dbReference>
<dbReference type="Gene3D" id="3.40.50.2000">
    <property type="entry name" value="Glycogen Phosphorylase B"/>
    <property type="match status" value="2"/>
</dbReference>
<evidence type="ECO:0000256" key="3">
    <source>
        <dbReference type="ARBA" id="ARBA00004964"/>
    </source>
</evidence>
<dbReference type="GO" id="GO:0005978">
    <property type="term" value="P:glycogen biosynthetic process"/>
    <property type="evidence" value="ECO:0007669"/>
    <property type="project" value="UniProtKB-UniRule"/>
</dbReference>
<evidence type="ECO:0000256" key="8">
    <source>
        <dbReference type="HAMAP-Rule" id="MF_00484"/>
    </source>
</evidence>
<keyword evidence="6 8" id="KW-0808">Transferase</keyword>
<evidence type="ECO:0000256" key="7">
    <source>
        <dbReference type="ARBA" id="ARBA00023056"/>
    </source>
</evidence>
<dbReference type="CDD" id="cd03791">
    <property type="entry name" value="GT5_Glycogen_synthase_DULL1-like"/>
    <property type="match status" value="1"/>
</dbReference>
<dbReference type="SUPFAM" id="SSF53756">
    <property type="entry name" value="UDP-Glycosyltransferase/glycogen phosphorylase"/>
    <property type="match status" value="1"/>
</dbReference>
<dbReference type="HAMAP" id="MF_00484">
    <property type="entry name" value="Glycogen_synth"/>
    <property type="match status" value="1"/>
</dbReference>
<sequence length="483" mass="54389">MGSPLNILIAASEVHPFAKTGGLADVCGALPKALKRLGHNVKVILPLYGCVNLSQYNLKQNSETVSVPVGPHKKEAVLFEGELAPGVSVIFVGRKEYFDREHLYGPPGKAYSDNAERFIFFSRALIETCKAIKFKPDIIHCNDWQTGLVPVYLKILYNYDSFFRKTRTIFSIHNLGYQGEFDRNNLPVANLPFSLFNPAEVESFGDFNFLKSALVYSDLLTTVSKTYSQEILTPEHSFRMEGILNSRKNELFGITNGIDYSEWGPEKDPWIAKHFSPTNPGGKLACKNALLEHYKLKADNSRPIVCMVTRLTPQKGIDLVIEAFEHSLLKDFLFVLIGSGDSRYEEYLRTHKGSQLGVYIGFDEPLAHRILAGSDFVLMPSIYEPCGLTQMQAMKYGTVPITSSVGGLKDTVQQYDIKTGEGLGFKFSPYGLEFFHQSVLEALGIFRDKKHWQQVVQNCLKADFGWDRSASEYERVYRIALTR</sequence>
<feature type="domain" description="Glycosyl transferase family 1" evidence="9">
    <location>
        <begin position="295"/>
        <end position="416"/>
    </location>
</feature>
<evidence type="ECO:0000256" key="2">
    <source>
        <dbReference type="ARBA" id="ARBA00002764"/>
    </source>
</evidence>